<dbReference type="Proteomes" id="UP000045545">
    <property type="component" value="Unassembled WGS sequence"/>
</dbReference>
<dbReference type="GO" id="GO:0016787">
    <property type="term" value="F:hydrolase activity"/>
    <property type="evidence" value="ECO:0007669"/>
    <property type="project" value="UniProtKB-KW"/>
</dbReference>
<dbReference type="AlphaFoldDB" id="A0A0E4C7S1"/>
<dbReference type="PANTHER" id="PTHR13696">
    <property type="entry name" value="P-LOOP CONTAINING NUCLEOSIDE TRIPHOSPHATE HYDROLASE"/>
    <property type="match status" value="1"/>
</dbReference>
<accession>A0A0E4C7S1</accession>
<dbReference type="CDD" id="cd02042">
    <property type="entry name" value="ParAB_family"/>
    <property type="match status" value="1"/>
</dbReference>
<keyword evidence="3" id="KW-1185">Reference proteome</keyword>
<dbReference type="OrthoDB" id="9815116at2"/>
<reference evidence="2 3" key="1">
    <citation type="submission" date="2015-03" db="EMBL/GenBank/DDBJ databases">
        <authorList>
            <person name="Murphy D."/>
        </authorList>
    </citation>
    <scope>NUCLEOTIDE SEQUENCE [LARGE SCALE GENOMIC DNA]</scope>
    <source>
        <strain evidence="2 3">OL-4</strain>
    </source>
</reference>
<gene>
    <name evidence="2" type="ORF">517</name>
</gene>
<organism evidence="2 3">
    <name type="scientific">Syntrophomonas zehnderi OL-4</name>
    <dbReference type="NCBI Taxonomy" id="690567"/>
    <lineage>
        <taxon>Bacteria</taxon>
        <taxon>Bacillati</taxon>
        <taxon>Bacillota</taxon>
        <taxon>Clostridia</taxon>
        <taxon>Eubacteriales</taxon>
        <taxon>Syntrophomonadaceae</taxon>
        <taxon>Syntrophomonas</taxon>
    </lineage>
</organism>
<evidence type="ECO:0000313" key="3">
    <source>
        <dbReference type="Proteomes" id="UP000045545"/>
    </source>
</evidence>
<dbReference type="InterPro" id="IPR050678">
    <property type="entry name" value="DNA_Partitioning_ATPase"/>
</dbReference>
<evidence type="ECO:0000259" key="1">
    <source>
        <dbReference type="Pfam" id="PF13614"/>
    </source>
</evidence>
<dbReference type="Gene3D" id="3.40.50.300">
    <property type="entry name" value="P-loop containing nucleotide triphosphate hydrolases"/>
    <property type="match status" value="1"/>
</dbReference>
<dbReference type="InterPro" id="IPR027417">
    <property type="entry name" value="P-loop_NTPase"/>
</dbReference>
<name>A0A0E4C7S1_9FIRM</name>
<sequence>MGAKVISIINWKGGVGKTTLTHHLGTGIMHLEPEERVRYFGREDMPRVLLVDSDAQCSLSVACLDVETYERLIYREKRETLNDIYLPYLQNDRWESDVGSCILKWQVRASNRGTYPTVDLLPAHQELIFMDMNIAVYKRASMVGSLMESDVYKFQVLDQILLQVKDDYDFIFIDCPPSLNFLTLNAFYASDYYLIPTLLDLLAIYGLSSIVSRVEEMNGVFLRSADGYTPTKLLGVVANNVREYKQEPKESQATIQQQLFNMVGDQLFQNYVTMGDGIPSANQVGYPVYALSGTNSKAKKQGQEMLAVLTEMLERMEG</sequence>
<dbReference type="InterPro" id="IPR025669">
    <property type="entry name" value="AAA_dom"/>
</dbReference>
<proteinExistence type="predicted"/>
<protein>
    <submittedName>
        <fullName evidence="2">p-loop containing nucleoside triphosphate hydrolase</fullName>
    </submittedName>
</protein>
<dbReference type="RefSeq" id="WP_046495442.1">
    <property type="nucleotide sequence ID" value="NZ_CGIH01000005.1"/>
</dbReference>
<dbReference type="Pfam" id="PF13614">
    <property type="entry name" value="AAA_31"/>
    <property type="match status" value="1"/>
</dbReference>
<evidence type="ECO:0000313" key="2">
    <source>
        <dbReference type="EMBL" id="CFX11794.1"/>
    </source>
</evidence>
<keyword evidence="2" id="KW-0378">Hydrolase</keyword>
<dbReference type="EMBL" id="CGIH01000005">
    <property type="protein sequence ID" value="CFX11794.1"/>
    <property type="molecule type" value="Genomic_DNA"/>
</dbReference>
<dbReference type="PANTHER" id="PTHR13696:SF99">
    <property type="entry name" value="COBYRINIC ACID AC-DIAMIDE SYNTHASE"/>
    <property type="match status" value="1"/>
</dbReference>
<feature type="domain" description="AAA" evidence="1">
    <location>
        <begin position="3"/>
        <end position="217"/>
    </location>
</feature>
<dbReference type="SUPFAM" id="SSF52540">
    <property type="entry name" value="P-loop containing nucleoside triphosphate hydrolases"/>
    <property type="match status" value="1"/>
</dbReference>
<dbReference type="STRING" id="690567.517"/>